<dbReference type="Pfam" id="PF03480">
    <property type="entry name" value="DctP"/>
    <property type="match status" value="1"/>
</dbReference>
<feature type="region of interest" description="Disordered" evidence="2">
    <location>
        <begin position="342"/>
        <end position="362"/>
    </location>
</feature>
<feature type="chain" id="PRO_5017652674" evidence="3">
    <location>
        <begin position="24"/>
        <end position="362"/>
    </location>
</feature>
<comment type="caution">
    <text evidence="4">The sequence shown here is derived from an EMBL/GenBank/DDBJ whole genome shotgun (WGS) entry which is preliminary data.</text>
</comment>
<dbReference type="GO" id="GO:0055085">
    <property type="term" value="P:transmembrane transport"/>
    <property type="evidence" value="ECO:0007669"/>
    <property type="project" value="InterPro"/>
</dbReference>
<dbReference type="PANTHER" id="PTHR33376:SF15">
    <property type="entry name" value="BLL6794 PROTEIN"/>
    <property type="match status" value="1"/>
</dbReference>
<evidence type="ECO:0000256" key="3">
    <source>
        <dbReference type="SAM" id="SignalP"/>
    </source>
</evidence>
<feature type="signal peptide" evidence="3">
    <location>
        <begin position="1"/>
        <end position="23"/>
    </location>
</feature>
<dbReference type="AlphaFoldDB" id="A0A3D0KHB1"/>
<evidence type="ECO:0000256" key="2">
    <source>
        <dbReference type="SAM" id="MobiDB-lite"/>
    </source>
</evidence>
<proteinExistence type="predicted"/>
<sequence length="362" mass="39377">MNKTTNLMIGAIAAATLSTTALAQTTITVSTWAGPNHGINTIVWPTWKAWIEEATEGRVTVDVIHDMGPPASQMEMVADGIADATWVFHGYNTGRFQLTKLPEFPTFQEFSSENASSAYWHTHQEYLAAAGEHRGVDVVAAGVHGPGWIFSSEKYETLEDLKGKRIRVGGGVMGDLSNALELTGVALPPTGVYEAGSQGVIDGAMLVPEGLRSFRVAEIFPYTLTVDGGFYRGSFTIVVNPMIWDEMSPEDREAVESVSGERLSRLFGYMMDVVDVRGVDFAEELGHTFTELGDEDLNTLKSMSDSMIAEWAESVSENRNVDAMAAIEFYREQLIAAAEEESVSSLVPDELVSGESVPDDTQ</sequence>
<protein>
    <submittedName>
        <fullName evidence="4">C4-dicarboxylate ABC transporter substrate-binding protein</fullName>
    </submittedName>
</protein>
<dbReference type="InterPro" id="IPR018389">
    <property type="entry name" value="DctP_fam"/>
</dbReference>
<evidence type="ECO:0000256" key="1">
    <source>
        <dbReference type="ARBA" id="ARBA00022729"/>
    </source>
</evidence>
<organism evidence="4">
    <name type="scientific">Halomonas campaniensis</name>
    <dbReference type="NCBI Taxonomy" id="213554"/>
    <lineage>
        <taxon>Bacteria</taxon>
        <taxon>Pseudomonadati</taxon>
        <taxon>Pseudomonadota</taxon>
        <taxon>Gammaproteobacteria</taxon>
        <taxon>Oceanospirillales</taxon>
        <taxon>Halomonadaceae</taxon>
        <taxon>Halomonas</taxon>
    </lineage>
</organism>
<gene>
    <name evidence="4" type="ORF">DEO68_11310</name>
</gene>
<accession>A0A3D0KHB1</accession>
<keyword evidence="1 3" id="KW-0732">Signal</keyword>
<reference evidence="4" key="1">
    <citation type="journal article" date="2018" name="Nat. Biotechnol.">
        <title>A standardized bacterial taxonomy based on genome phylogeny substantially revises the tree of life.</title>
        <authorList>
            <person name="Parks D.H."/>
            <person name="Chuvochina M."/>
            <person name="Waite D.W."/>
            <person name="Rinke C."/>
            <person name="Skarshewski A."/>
            <person name="Chaumeil P.A."/>
            <person name="Hugenholtz P."/>
        </authorList>
    </citation>
    <scope>NUCLEOTIDE SEQUENCE [LARGE SCALE GENOMIC DNA]</scope>
    <source>
        <strain evidence="4">UBA11284</strain>
    </source>
</reference>
<evidence type="ECO:0000313" key="4">
    <source>
        <dbReference type="EMBL" id="HCA02745.1"/>
    </source>
</evidence>
<name>A0A3D0KHB1_9GAMM</name>
<dbReference type="Gene3D" id="3.40.190.170">
    <property type="entry name" value="Bacterial extracellular solute-binding protein, family 7"/>
    <property type="match status" value="1"/>
</dbReference>
<dbReference type="EMBL" id="DOTR01000057">
    <property type="protein sequence ID" value="HCA02745.1"/>
    <property type="molecule type" value="Genomic_DNA"/>
</dbReference>
<dbReference type="InterPro" id="IPR038404">
    <property type="entry name" value="TRAP_DctP_sf"/>
</dbReference>
<dbReference type="PANTHER" id="PTHR33376">
    <property type="match status" value="1"/>
</dbReference>
<dbReference type="CDD" id="cd13665">
    <property type="entry name" value="PBP2_TRAP_Dctp3_4"/>
    <property type="match status" value="1"/>
</dbReference>